<evidence type="ECO:0000313" key="3">
    <source>
        <dbReference type="Proteomes" id="UP000194003"/>
    </source>
</evidence>
<comment type="caution">
    <text evidence="2">The sequence shown here is derived from an EMBL/GenBank/DDBJ whole genome shotgun (WGS) entry which is preliminary data.</text>
</comment>
<dbReference type="RefSeq" id="WP_085446656.1">
    <property type="nucleotide sequence ID" value="NZ_LVJN01000021.1"/>
</dbReference>
<reference evidence="2 3" key="1">
    <citation type="journal article" date="2016" name="BMC Genomics">
        <title>Combined genomic and structural analyses of a cultured magnetotactic bacterium reveals its niche adaptation to a dynamic environment.</title>
        <authorList>
            <person name="Araujo A.C."/>
            <person name="Morillo V."/>
            <person name="Cypriano J."/>
            <person name="Teixeira L.C."/>
            <person name="Leao P."/>
            <person name="Lyra S."/>
            <person name="Almeida L.G."/>
            <person name="Bazylinski D.A."/>
            <person name="Vasconcellos A.T."/>
            <person name="Abreu F."/>
            <person name="Lins U."/>
        </authorList>
    </citation>
    <scope>NUCLEOTIDE SEQUENCE [LARGE SCALE GENOMIC DNA]</scope>
    <source>
        <strain evidence="2 3">IT-1</strain>
    </source>
</reference>
<evidence type="ECO:0000313" key="2">
    <source>
        <dbReference type="EMBL" id="OSM00199.1"/>
    </source>
</evidence>
<gene>
    <name evidence="2" type="ORF">MAIT1_00660</name>
</gene>
<protein>
    <submittedName>
        <fullName evidence="2">Putative anti-anti-sigma factor</fullName>
    </submittedName>
</protein>
<dbReference type="SUPFAM" id="SSF52091">
    <property type="entry name" value="SpoIIaa-like"/>
    <property type="match status" value="1"/>
</dbReference>
<proteinExistence type="predicted"/>
<evidence type="ECO:0000259" key="1">
    <source>
        <dbReference type="Pfam" id="PF01740"/>
    </source>
</evidence>
<accession>A0A1Y2JZA0</accession>
<dbReference type="STRING" id="1434232.MAIT1_00660"/>
<name>A0A1Y2JZA0_9PROT</name>
<sequence>MNTLHTAMTGDSLTISAGKSLDLDNYAAIKSLLHTHAHDHFAHCVVDLTATEQLASSGLGILLILKDELNANRFSLRVKNPNVAYTLDAANMHKQFDIAQIA</sequence>
<dbReference type="EMBL" id="LVJN01000021">
    <property type="protein sequence ID" value="OSM00199.1"/>
    <property type="molecule type" value="Genomic_DNA"/>
</dbReference>
<dbReference type="Proteomes" id="UP000194003">
    <property type="component" value="Unassembled WGS sequence"/>
</dbReference>
<feature type="domain" description="STAS" evidence="1">
    <location>
        <begin position="12"/>
        <end position="96"/>
    </location>
</feature>
<keyword evidence="3" id="KW-1185">Reference proteome</keyword>
<organism evidence="2 3">
    <name type="scientific">Magnetofaba australis IT-1</name>
    <dbReference type="NCBI Taxonomy" id="1434232"/>
    <lineage>
        <taxon>Bacteria</taxon>
        <taxon>Pseudomonadati</taxon>
        <taxon>Pseudomonadota</taxon>
        <taxon>Magnetococcia</taxon>
        <taxon>Magnetococcales</taxon>
        <taxon>Magnetococcaceae</taxon>
        <taxon>Magnetofaba</taxon>
    </lineage>
</organism>
<dbReference type="InterPro" id="IPR002645">
    <property type="entry name" value="STAS_dom"/>
</dbReference>
<dbReference type="Gene3D" id="3.30.750.24">
    <property type="entry name" value="STAS domain"/>
    <property type="match status" value="1"/>
</dbReference>
<dbReference type="Pfam" id="PF01740">
    <property type="entry name" value="STAS"/>
    <property type="match status" value="1"/>
</dbReference>
<dbReference type="CDD" id="cd07043">
    <property type="entry name" value="STAS_anti-anti-sigma_factors"/>
    <property type="match status" value="1"/>
</dbReference>
<dbReference type="AlphaFoldDB" id="A0A1Y2JZA0"/>
<dbReference type="InterPro" id="IPR036513">
    <property type="entry name" value="STAS_dom_sf"/>
</dbReference>